<sequence length="223" mass="23790">MRISELSERTGVSPASIKYYTREGLLPAGERTGYNSTAYDESHVARLRLIRALIDTGGLTVAAAGEVIAAIDSPDIDLDHAFGIAQRSVPRDVTPPSSTAIEQVRAVMRERGWATVADNPGIPLAASVLDDLATTRTDLSAVLPRYAEAIDIIAEADLDAVAASGDRDQMTETVVVGIVLGDVLLAGLRRIAQESHTHRRYRGGVVPGQAHEPGQANETRELT</sequence>
<dbReference type="PANTHER" id="PTHR30204">
    <property type="entry name" value="REDOX-CYCLING DRUG-SENSING TRANSCRIPTIONAL ACTIVATOR SOXR"/>
    <property type="match status" value="1"/>
</dbReference>
<dbReference type="PRINTS" id="PR00040">
    <property type="entry name" value="HTHMERR"/>
</dbReference>
<evidence type="ECO:0000256" key="1">
    <source>
        <dbReference type="ARBA" id="ARBA00023125"/>
    </source>
</evidence>
<keyword evidence="1 4" id="KW-0238">DNA-binding</keyword>
<dbReference type="CDD" id="cd04780">
    <property type="entry name" value="HTH_MerR-like_sg5"/>
    <property type="match status" value="1"/>
</dbReference>
<proteinExistence type="predicted"/>
<evidence type="ECO:0000259" key="3">
    <source>
        <dbReference type="PROSITE" id="PS50937"/>
    </source>
</evidence>
<dbReference type="InterPro" id="IPR047057">
    <property type="entry name" value="MerR_fam"/>
</dbReference>
<evidence type="ECO:0000256" key="2">
    <source>
        <dbReference type="SAM" id="MobiDB-lite"/>
    </source>
</evidence>
<dbReference type="InterPro" id="IPR009061">
    <property type="entry name" value="DNA-bd_dom_put_sf"/>
</dbReference>
<dbReference type="Proteomes" id="UP001183585">
    <property type="component" value="Unassembled WGS sequence"/>
</dbReference>
<protein>
    <submittedName>
        <fullName evidence="4">DNA-binding transcriptional MerR regulator</fullName>
    </submittedName>
</protein>
<accession>A0ABU2CKR3</accession>
<dbReference type="PROSITE" id="PS50937">
    <property type="entry name" value="HTH_MERR_2"/>
    <property type="match status" value="1"/>
</dbReference>
<dbReference type="EMBL" id="JAVDYE010000001">
    <property type="protein sequence ID" value="MDR7381898.1"/>
    <property type="molecule type" value="Genomic_DNA"/>
</dbReference>
<dbReference type="GO" id="GO:0003677">
    <property type="term" value="F:DNA binding"/>
    <property type="evidence" value="ECO:0007669"/>
    <property type="project" value="UniProtKB-KW"/>
</dbReference>
<keyword evidence="5" id="KW-1185">Reference proteome</keyword>
<comment type="caution">
    <text evidence="4">The sequence shown here is derived from an EMBL/GenBank/DDBJ whole genome shotgun (WGS) entry which is preliminary data.</text>
</comment>
<feature type="region of interest" description="Disordered" evidence="2">
    <location>
        <begin position="198"/>
        <end position="223"/>
    </location>
</feature>
<dbReference type="SMART" id="SM00422">
    <property type="entry name" value="HTH_MERR"/>
    <property type="match status" value="1"/>
</dbReference>
<dbReference type="RefSeq" id="WP_274995716.1">
    <property type="nucleotide sequence ID" value="NZ_JAJQQP010000010.1"/>
</dbReference>
<feature type="domain" description="HTH merR-type" evidence="3">
    <location>
        <begin position="1"/>
        <end position="70"/>
    </location>
</feature>
<evidence type="ECO:0000313" key="4">
    <source>
        <dbReference type="EMBL" id="MDR7381898.1"/>
    </source>
</evidence>
<dbReference type="SUPFAM" id="SSF46955">
    <property type="entry name" value="Putative DNA-binding domain"/>
    <property type="match status" value="1"/>
</dbReference>
<gene>
    <name evidence="4" type="ORF">J2S48_001413</name>
</gene>
<reference evidence="4 5" key="1">
    <citation type="submission" date="2023-07" db="EMBL/GenBank/DDBJ databases">
        <title>Sequencing the genomes of 1000 actinobacteria strains.</title>
        <authorList>
            <person name="Klenk H.-P."/>
        </authorList>
    </citation>
    <scope>NUCLEOTIDE SEQUENCE [LARGE SCALE GENOMIC DNA]</scope>
    <source>
        <strain evidence="4 5">DSM 45554</strain>
    </source>
</reference>
<dbReference type="PANTHER" id="PTHR30204:SF98">
    <property type="entry name" value="HTH-TYPE TRANSCRIPTIONAL REGULATOR ADHR"/>
    <property type="match status" value="1"/>
</dbReference>
<dbReference type="Gene3D" id="1.10.1660.10">
    <property type="match status" value="1"/>
</dbReference>
<evidence type="ECO:0000313" key="5">
    <source>
        <dbReference type="Proteomes" id="UP001183585"/>
    </source>
</evidence>
<organism evidence="4 5">
    <name type="scientific">Promicromonospora iranensis</name>
    <dbReference type="NCBI Taxonomy" id="1105144"/>
    <lineage>
        <taxon>Bacteria</taxon>
        <taxon>Bacillati</taxon>
        <taxon>Actinomycetota</taxon>
        <taxon>Actinomycetes</taxon>
        <taxon>Micrococcales</taxon>
        <taxon>Promicromonosporaceae</taxon>
        <taxon>Promicromonospora</taxon>
    </lineage>
</organism>
<dbReference type="InterPro" id="IPR000551">
    <property type="entry name" value="MerR-type_HTH_dom"/>
</dbReference>
<name>A0ABU2CKR3_9MICO</name>
<dbReference type="Pfam" id="PF13411">
    <property type="entry name" value="MerR_1"/>
    <property type="match status" value="1"/>
</dbReference>